<evidence type="ECO:0000256" key="1">
    <source>
        <dbReference type="ARBA" id="ARBA00005850"/>
    </source>
</evidence>
<keyword evidence="3" id="KW-0406">Ion transport</keyword>
<dbReference type="EMBL" id="JABXWR010000001">
    <property type="protein sequence ID" value="NVO66893.1"/>
    <property type="molecule type" value="Genomic_DNA"/>
</dbReference>
<organism evidence="4 5">
    <name type="scientific">Methanofollis tationis</name>
    <dbReference type="NCBI Taxonomy" id="81417"/>
    <lineage>
        <taxon>Archaea</taxon>
        <taxon>Methanobacteriati</taxon>
        <taxon>Methanobacteriota</taxon>
        <taxon>Stenosarchaea group</taxon>
        <taxon>Methanomicrobia</taxon>
        <taxon>Methanomicrobiales</taxon>
        <taxon>Methanomicrobiaceae</taxon>
        <taxon>Methanofollis</taxon>
    </lineage>
</organism>
<name>A0A7K4HNN8_9EURY</name>
<evidence type="ECO:0008006" key="6">
    <source>
        <dbReference type="Google" id="ProtNLM"/>
    </source>
</evidence>
<reference evidence="4 5" key="1">
    <citation type="submission" date="2020-06" db="EMBL/GenBank/DDBJ databases">
        <title>Methanofollis fontis sp. nov., a methanogen isolated from marine sediments near a cold seep at Four-Way Closure Ridge offshore southwestern Taiwan.</title>
        <authorList>
            <person name="Chen S.-C."/>
            <person name="Teng N.-H."/>
            <person name="Lin Y.-S."/>
            <person name="Lai M.-C."/>
            <person name="Chen H.-H."/>
            <person name="Wang C.-C."/>
        </authorList>
    </citation>
    <scope>NUCLEOTIDE SEQUENCE [LARGE SCALE GENOMIC DNA]</scope>
    <source>
        <strain evidence="4 5">DSM 2702</strain>
    </source>
</reference>
<comment type="caution">
    <text evidence="4">The sequence shown here is derived from an EMBL/GenBank/DDBJ whole genome shotgun (WGS) entry which is preliminary data.</text>
</comment>
<keyword evidence="5" id="KW-1185">Reference proteome</keyword>
<dbReference type="Gene3D" id="1.10.287.3240">
    <property type="match status" value="1"/>
</dbReference>
<evidence type="ECO:0000256" key="3">
    <source>
        <dbReference type="ARBA" id="ARBA00023065"/>
    </source>
</evidence>
<gene>
    <name evidence="4" type="ORF">HWN36_06130</name>
</gene>
<keyword evidence="2" id="KW-0813">Transport</keyword>
<dbReference type="GO" id="GO:0046961">
    <property type="term" value="F:proton-transporting ATPase activity, rotational mechanism"/>
    <property type="evidence" value="ECO:0007669"/>
    <property type="project" value="InterPro"/>
</dbReference>
<dbReference type="InterPro" id="IPR002699">
    <property type="entry name" value="V_ATPase_D"/>
</dbReference>
<comment type="similarity">
    <text evidence="1">Belongs to the V-ATPase D subunit family.</text>
</comment>
<dbReference type="Proteomes" id="UP000570823">
    <property type="component" value="Unassembled WGS sequence"/>
</dbReference>
<proteinExistence type="inferred from homology"/>
<accession>A0A7K4HNN8</accession>
<evidence type="ECO:0000256" key="2">
    <source>
        <dbReference type="ARBA" id="ARBA00022448"/>
    </source>
</evidence>
<evidence type="ECO:0000313" key="5">
    <source>
        <dbReference type="Proteomes" id="UP000570823"/>
    </source>
</evidence>
<protein>
    <recommendedName>
        <fullName evidence="6">Transposase</fullName>
    </recommendedName>
</protein>
<sequence length="72" mass="8408">MSHFLAGTLHYQGLAIKRRIRLAEQGHQMLKMKREALILELIRIAHFAKDACQTIKPVRRSDNPCRISRRIT</sequence>
<dbReference type="Pfam" id="PF01813">
    <property type="entry name" value="ATP-synt_D"/>
    <property type="match status" value="1"/>
</dbReference>
<dbReference type="RefSeq" id="WP_176788544.1">
    <property type="nucleotide sequence ID" value="NZ_JABXWR010000001.1"/>
</dbReference>
<evidence type="ECO:0000313" key="4">
    <source>
        <dbReference type="EMBL" id="NVO66893.1"/>
    </source>
</evidence>
<dbReference type="AlphaFoldDB" id="A0A7K4HNN8"/>